<keyword evidence="3" id="KW-1185">Reference proteome</keyword>
<keyword evidence="1" id="KW-0732">Signal</keyword>
<sequence>MKKNYFAFMLVIALGLALTACSDTGSNNGAGGSNTTSKEQAAVTTKTTKEIVDGMLAAIEQPALIEMTGDMVKQMFYIDPAMMEEYTIMSPMMNVKTNEIALFKVKDAKDVAAVEEGVKKRAADVQKTFETYLQDQYENAKNYKLVTKGNYVLFVISEEADQFVAAFDTYFEQK</sequence>
<dbReference type="InterPro" id="IPR025648">
    <property type="entry name" value="DUF4358"/>
</dbReference>
<dbReference type="Pfam" id="PF14270">
    <property type="entry name" value="DUF4358"/>
    <property type="match status" value="1"/>
</dbReference>
<dbReference type="PROSITE" id="PS51257">
    <property type="entry name" value="PROKAR_LIPOPROTEIN"/>
    <property type="match status" value="1"/>
</dbReference>
<protein>
    <recommendedName>
        <fullName evidence="4">DUF4358 domain-containing protein</fullName>
    </recommendedName>
</protein>
<proteinExistence type="predicted"/>
<evidence type="ECO:0000313" key="2">
    <source>
        <dbReference type="EMBL" id="MBB3153610.1"/>
    </source>
</evidence>
<dbReference type="AlphaFoldDB" id="A0A7W5GBA4"/>
<dbReference type="EMBL" id="JACHXW010000011">
    <property type="protein sequence ID" value="MBB3153610.1"/>
    <property type="molecule type" value="Genomic_DNA"/>
</dbReference>
<dbReference type="RefSeq" id="WP_183565524.1">
    <property type="nucleotide sequence ID" value="NZ_CBCSLB010000010.1"/>
</dbReference>
<reference evidence="2 3" key="1">
    <citation type="submission" date="2020-08" db="EMBL/GenBank/DDBJ databases">
        <title>Genomic Encyclopedia of Type Strains, Phase III (KMG-III): the genomes of soil and plant-associated and newly described type strains.</title>
        <authorList>
            <person name="Whitman W."/>
        </authorList>
    </citation>
    <scope>NUCLEOTIDE SEQUENCE [LARGE SCALE GENOMIC DNA]</scope>
    <source>
        <strain evidence="2 3">CECT 8234</strain>
    </source>
</reference>
<gene>
    <name evidence="2" type="ORF">FHS16_003685</name>
</gene>
<name>A0A7W5GBA4_9BACL</name>
<evidence type="ECO:0000256" key="1">
    <source>
        <dbReference type="SAM" id="SignalP"/>
    </source>
</evidence>
<comment type="caution">
    <text evidence="2">The sequence shown here is derived from an EMBL/GenBank/DDBJ whole genome shotgun (WGS) entry which is preliminary data.</text>
</comment>
<accession>A0A7W5GBA4</accession>
<evidence type="ECO:0000313" key="3">
    <source>
        <dbReference type="Proteomes" id="UP000518605"/>
    </source>
</evidence>
<feature type="signal peptide" evidence="1">
    <location>
        <begin position="1"/>
        <end position="22"/>
    </location>
</feature>
<evidence type="ECO:0008006" key="4">
    <source>
        <dbReference type="Google" id="ProtNLM"/>
    </source>
</evidence>
<feature type="chain" id="PRO_5031171393" description="DUF4358 domain-containing protein" evidence="1">
    <location>
        <begin position="23"/>
        <end position="174"/>
    </location>
</feature>
<dbReference type="Proteomes" id="UP000518605">
    <property type="component" value="Unassembled WGS sequence"/>
</dbReference>
<organism evidence="2 3">
    <name type="scientific">Paenibacillus endophyticus</name>
    <dbReference type="NCBI Taxonomy" id="1294268"/>
    <lineage>
        <taxon>Bacteria</taxon>
        <taxon>Bacillati</taxon>
        <taxon>Bacillota</taxon>
        <taxon>Bacilli</taxon>
        <taxon>Bacillales</taxon>
        <taxon>Paenibacillaceae</taxon>
        <taxon>Paenibacillus</taxon>
    </lineage>
</organism>